<dbReference type="GO" id="GO:0016746">
    <property type="term" value="F:acyltransferase activity"/>
    <property type="evidence" value="ECO:0007669"/>
    <property type="project" value="UniProtKB-KW"/>
</dbReference>
<dbReference type="EMBL" id="JBEYXT010000123">
    <property type="protein sequence ID" value="MEU6804103.1"/>
    <property type="molecule type" value="Genomic_DNA"/>
</dbReference>
<dbReference type="InterPro" id="IPR000794">
    <property type="entry name" value="Beta-ketoacyl_synthase"/>
</dbReference>
<dbReference type="PROSITE" id="PS00606">
    <property type="entry name" value="KS3_1"/>
    <property type="match status" value="1"/>
</dbReference>
<name>A0ABV3B3S7_9ACTN</name>
<comment type="caution">
    <text evidence="7">The sequence shown here is derived from an EMBL/GenBank/DDBJ whole genome shotgun (WGS) entry which is preliminary data.</text>
</comment>
<dbReference type="Pfam" id="PF02801">
    <property type="entry name" value="Ketoacyl-synt_C"/>
    <property type="match status" value="1"/>
</dbReference>
<comment type="similarity">
    <text evidence="1 4">Belongs to the thiolase-like superfamily. Beta-ketoacyl-ACP synthases family.</text>
</comment>
<dbReference type="EC" id="2.3.1.-" evidence="7"/>
<evidence type="ECO:0000256" key="5">
    <source>
        <dbReference type="SAM" id="MobiDB-lite"/>
    </source>
</evidence>
<dbReference type="PANTHER" id="PTHR11712:SF336">
    <property type="entry name" value="3-OXOACYL-[ACYL-CARRIER-PROTEIN] SYNTHASE, MITOCHONDRIAL"/>
    <property type="match status" value="1"/>
</dbReference>
<dbReference type="Pfam" id="PF00109">
    <property type="entry name" value="ketoacyl-synt"/>
    <property type="match status" value="1"/>
</dbReference>
<evidence type="ECO:0000256" key="4">
    <source>
        <dbReference type="RuleBase" id="RU003694"/>
    </source>
</evidence>
<dbReference type="RefSeq" id="WP_359698120.1">
    <property type="nucleotide sequence ID" value="NZ_JBEYXT010000123.1"/>
</dbReference>
<keyword evidence="8" id="KW-1185">Reference proteome</keyword>
<dbReference type="SMART" id="SM00825">
    <property type="entry name" value="PKS_KS"/>
    <property type="match status" value="1"/>
</dbReference>
<dbReference type="SUPFAM" id="SSF53901">
    <property type="entry name" value="Thiolase-like"/>
    <property type="match status" value="2"/>
</dbReference>
<dbReference type="CDD" id="cd00834">
    <property type="entry name" value="KAS_I_II"/>
    <property type="match status" value="1"/>
</dbReference>
<dbReference type="InterPro" id="IPR020841">
    <property type="entry name" value="PKS_Beta-ketoAc_synthase_dom"/>
</dbReference>
<dbReference type="PANTHER" id="PTHR11712">
    <property type="entry name" value="POLYKETIDE SYNTHASE-RELATED"/>
    <property type="match status" value="1"/>
</dbReference>
<keyword evidence="2 4" id="KW-0808">Transferase</keyword>
<dbReference type="Proteomes" id="UP001551189">
    <property type="component" value="Unassembled WGS sequence"/>
</dbReference>
<dbReference type="Gene3D" id="3.40.47.10">
    <property type="match status" value="1"/>
</dbReference>
<evidence type="ECO:0000256" key="1">
    <source>
        <dbReference type="ARBA" id="ARBA00008467"/>
    </source>
</evidence>
<dbReference type="InterPro" id="IPR018201">
    <property type="entry name" value="Ketoacyl_synth_AS"/>
</dbReference>
<feature type="region of interest" description="Disordered" evidence="5">
    <location>
        <begin position="404"/>
        <end position="427"/>
    </location>
</feature>
<evidence type="ECO:0000313" key="8">
    <source>
        <dbReference type="Proteomes" id="UP001551189"/>
    </source>
</evidence>
<dbReference type="InterPro" id="IPR016039">
    <property type="entry name" value="Thiolase-like"/>
</dbReference>
<evidence type="ECO:0000259" key="6">
    <source>
        <dbReference type="PROSITE" id="PS52004"/>
    </source>
</evidence>
<evidence type="ECO:0000256" key="2">
    <source>
        <dbReference type="ARBA" id="ARBA00022679"/>
    </source>
</evidence>
<dbReference type="InterPro" id="IPR014030">
    <property type="entry name" value="Ketoacyl_synth_N"/>
</dbReference>
<dbReference type="NCBIfam" id="NF005589">
    <property type="entry name" value="PRK07314.1"/>
    <property type="match status" value="1"/>
</dbReference>
<organism evidence="7 8">
    <name type="scientific">Streptomyces neyagawaensis</name>
    <dbReference type="NCBI Taxonomy" id="42238"/>
    <lineage>
        <taxon>Bacteria</taxon>
        <taxon>Bacillati</taxon>
        <taxon>Actinomycetota</taxon>
        <taxon>Actinomycetes</taxon>
        <taxon>Kitasatosporales</taxon>
        <taxon>Streptomycetaceae</taxon>
        <taxon>Streptomyces</taxon>
    </lineage>
</organism>
<dbReference type="InterPro" id="IPR014031">
    <property type="entry name" value="Ketoacyl_synth_C"/>
</dbReference>
<evidence type="ECO:0000313" key="7">
    <source>
        <dbReference type="EMBL" id="MEU6804103.1"/>
    </source>
</evidence>
<protein>
    <submittedName>
        <fullName evidence="7">Beta-ketoacyl-[acyl-carrier-protein] synthase family protein</fullName>
        <ecNumber evidence="7">2.3.1.-</ecNumber>
    </submittedName>
</protein>
<dbReference type="PROSITE" id="PS52004">
    <property type="entry name" value="KS3_2"/>
    <property type="match status" value="1"/>
</dbReference>
<reference evidence="7 8" key="1">
    <citation type="submission" date="2024-06" db="EMBL/GenBank/DDBJ databases">
        <title>The Natural Products Discovery Center: Release of the First 8490 Sequenced Strains for Exploring Actinobacteria Biosynthetic Diversity.</title>
        <authorList>
            <person name="Kalkreuter E."/>
            <person name="Kautsar S.A."/>
            <person name="Yang D."/>
            <person name="Bader C.D."/>
            <person name="Teijaro C.N."/>
            <person name="Fluegel L."/>
            <person name="Davis C.M."/>
            <person name="Simpson J.R."/>
            <person name="Lauterbach L."/>
            <person name="Steele A.D."/>
            <person name="Gui C."/>
            <person name="Meng S."/>
            <person name="Li G."/>
            <person name="Viehrig K."/>
            <person name="Ye F."/>
            <person name="Su P."/>
            <person name="Kiefer A.F."/>
            <person name="Nichols A."/>
            <person name="Cepeda A.J."/>
            <person name="Yan W."/>
            <person name="Fan B."/>
            <person name="Jiang Y."/>
            <person name="Adhikari A."/>
            <person name="Zheng C.-J."/>
            <person name="Schuster L."/>
            <person name="Cowan T.M."/>
            <person name="Smanski M.J."/>
            <person name="Chevrette M.G."/>
            <person name="De Carvalho L.P.S."/>
            <person name="Shen B."/>
        </authorList>
    </citation>
    <scope>NUCLEOTIDE SEQUENCE [LARGE SCALE GENOMIC DNA]</scope>
    <source>
        <strain evidence="7 8">NPDC046851</strain>
    </source>
</reference>
<evidence type="ECO:0000256" key="3">
    <source>
        <dbReference type="ARBA" id="ARBA00023315"/>
    </source>
</evidence>
<proteinExistence type="inferred from homology"/>
<accession>A0ABV3B3S7</accession>
<feature type="domain" description="Ketosynthase family 3 (KS3)" evidence="6">
    <location>
        <begin position="1"/>
        <end position="400"/>
    </location>
</feature>
<sequence>MNVAVTGLGATTPLGGDVPSTWSALLAGEPGVSPLEEGWAETLPVRMAARLRVEPAEVLDRVQARRLDRCEQIALIAAREAWADAGCPPVDPERLAVAIGTGTGGVLTLLGQDDVLERSGARQVSPRAVTMLMTNGPAAVVSLELGARGGAHTPVSACASGAEAIALGLDLIRLGRADVVVAGGAEACIHPLVLAGFAQATAHSTRNDDPAGASRPFDATRDGFVIGEGAAMVVLERAEFATARAVTAYAALAGAGITSDAHHMTAGHADGQARAIRRALTDARLGGHDIDLVHAHATATPHGDLTEAQAISDAVGRHAAVTATKSMTGHLFGAAGSLNAVAAILALHHQIAPPTINLREQDPRIKLDVVTGGPRTGRFGAALANSFGFGGHNACLVFQSDNRDGGDRNLSPRQGRHALPSTRRGRP</sequence>
<keyword evidence="3 7" id="KW-0012">Acyltransferase</keyword>
<gene>
    <name evidence="7" type="ORF">ABZ931_24300</name>
</gene>